<dbReference type="AlphaFoldDB" id="A0A413RHA8"/>
<dbReference type="InterPro" id="IPR011009">
    <property type="entry name" value="Kinase-like_dom_sf"/>
</dbReference>
<dbReference type="InterPro" id="IPR002575">
    <property type="entry name" value="Aminoglycoside_PTrfase"/>
</dbReference>
<evidence type="ECO:0000259" key="1">
    <source>
        <dbReference type="Pfam" id="PF01636"/>
    </source>
</evidence>
<dbReference type="Pfam" id="PF01636">
    <property type="entry name" value="APH"/>
    <property type="match status" value="1"/>
</dbReference>
<sequence>MFATTHRVTLEDGRRVVVKAAPDETDRLLSYEHDVLRTEALVYGLADGRPELLMPTLLLADFSRTVLPGDAVVVSHLDGVPLNEAGFEAGDPRLMRVETELGAHLARQGSVTGPLFGYPSNPGLQAGTWPEAFGRIIEALLADGRRWGTALPDDEIRAAVARHAGALAEVTTPRLVHTDLWPGNLFVDPSSGALVGVIDPERAIWGDPLFDLVGADAMWHGTSAHLLAGYAAEAGAPWAVDEPAAATRLLLYRVQLALVMLVEITPRAYEGDWLVEYVHQLRAILDRALAGLA</sequence>
<dbReference type="EMBL" id="QWKP01000223">
    <property type="protein sequence ID" value="RHA37162.1"/>
    <property type="molecule type" value="Genomic_DNA"/>
</dbReference>
<accession>A0A413RHA8</accession>
<dbReference type="InterPro" id="IPR051678">
    <property type="entry name" value="AGP_Transferase"/>
</dbReference>
<keyword evidence="2" id="KW-0808">Transferase</keyword>
<name>A0A413RHA8_9CELL</name>
<dbReference type="PANTHER" id="PTHR21310:SF15">
    <property type="entry name" value="AMINOGLYCOSIDE PHOSPHOTRANSFERASE DOMAIN-CONTAINING PROTEIN"/>
    <property type="match status" value="1"/>
</dbReference>
<feature type="domain" description="Aminoglycoside phosphotransferase" evidence="1">
    <location>
        <begin position="7"/>
        <end position="238"/>
    </location>
</feature>
<dbReference type="OrthoDB" id="5490445at2"/>
<dbReference type="Gene3D" id="3.90.1200.10">
    <property type="match status" value="1"/>
</dbReference>
<keyword evidence="3" id="KW-1185">Reference proteome</keyword>
<evidence type="ECO:0000313" key="2">
    <source>
        <dbReference type="EMBL" id="RHA37162.1"/>
    </source>
</evidence>
<organism evidence="2 3">
    <name type="scientific">Cellulomonas rhizosphaerae</name>
    <dbReference type="NCBI Taxonomy" id="2293719"/>
    <lineage>
        <taxon>Bacteria</taxon>
        <taxon>Bacillati</taxon>
        <taxon>Actinomycetota</taxon>
        <taxon>Actinomycetes</taxon>
        <taxon>Micrococcales</taxon>
        <taxon>Cellulomonadaceae</taxon>
        <taxon>Cellulomonas</taxon>
    </lineage>
</organism>
<dbReference type="SUPFAM" id="SSF56112">
    <property type="entry name" value="Protein kinase-like (PK-like)"/>
    <property type="match status" value="1"/>
</dbReference>
<gene>
    <name evidence="2" type="ORF">D1825_17255</name>
</gene>
<protein>
    <submittedName>
        <fullName evidence="2">Aminoglycoside phosphotransferase family protein</fullName>
    </submittedName>
</protein>
<comment type="caution">
    <text evidence="2">The sequence shown here is derived from an EMBL/GenBank/DDBJ whole genome shotgun (WGS) entry which is preliminary data.</text>
</comment>
<dbReference type="GO" id="GO:0016740">
    <property type="term" value="F:transferase activity"/>
    <property type="evidence" value="ECO:0007669"/>
    <property type="project" value="UniProtKB-KW"/>
</dbReference>
<dbReference type="PANTHER" id="PTHR21310">
    <property type="entry name" value="AMINOGLYCOSIDE PHOSPHOTRANSFERASE-RELATED-RELATED"/>
    <property type="match status" value="1"/>
</dbReference>
<evidence type="ECO:0000313" key="3">
    <source>
        <dbReference type="Proteomes" id="UP000283374"/>
    </source>
</evidence>
<reference evidence="2 3" key="1">
    <citation type="submission" date="2018-08" db="EMBL/GenBank/DDBJ databases">
        <title>Cellulomonas rhizosphaerae sp. nov., a novel actinomycete isolated from soil.</title>
        <authorList>
            <person name="Tian Y."/>
        </authorList>
    </citation>
    <scope>NUCLEOTIDE SEQUENCE [LARGE SCALE GENOMIC DNA]</scope>
    <source>
        <strain evidence="2 3">NEAU-TCZ24</strain>
    </source>
</reference>
<proteinExistence type="predicted"/>
<dbReference type="Proteomes" id="UP000283374">
    <property type="component" value="Unassembled WGS sequence"/>
</dbReference>